<dbReference type="OrthoDB" id="6461291at2"/>
<dbReference type="AlphaFoldDB" id="A0A2K8KPR0"/>
<dbReference type="PANTHER" id="PTHR42734">
    <property type="entry name" value="METAL TRANSPORT SYSTEM ATP-BINDING PROTEIN TM_0124-RELATED"/>
    <property type="match status" value="1"/>
</dbReference>
<accession>A0A2K8KPR0</accession>
<dbReference type="Gene3D" id="3.40.50.300">
    <property type="entry name" value="P-loop containing nucleotide triphosphate hydrolases"/>
    <property type="match status" value="1"/>
</dbReference>
<dbReference type="SUPFAM" id="SSF52540">
    <property type="entry name" value="P-loop containing nucleoside triphosphate hydrolases"/>
    <property type="match status" value="1"/>
</dbReference>
<dbReference type="InterPro" id="IPR027417">
    <property type="entry name" value="P-loop_NTPase"/>
</dbReference>
<protein>
    <submittedName>
        <fullName evidence="6">Zinc ABC transporter, ATP-binding protein ZnuC</fullName>
    </submittedName>
</protein>
<keyword evidence="2" id="KW-0813">Transport</keyword>
<name>A0A2K8KPR0_9GAMM</name>
<dbReference type="PANTHER" id="PTHR42734:SF5">
    <property type="entry name" value="IRON TRANSPORT SYSTEM ATP-BINDING PROTEIN HI_0361-RELATED"/>
    <property type="match status" value="1"/>
</dbReference>
<dbReference type="SMART" id="SM00382">
    <property type="entry name" value="AAA"/>
    <property type="match status" value="1"/>
</dbReference>
<dbReference type="InterPro" id="IPR003439">
    <property type="entry name" value="ABC_transporter-like_ATP-bd"/>
</dbReference>
<proteinExistence type="inferred from homology"/>
<dbReference type="KEGG" id="rfo:REIFOR_01608"/>
<evidence type="ECO:0000313" key="7">
    <source>
        <dbReference type="Proteomes" id="UP000229757"/>
    </source>
</evidence>
<dbReference type="RefSeq" id="WP_100257068.1">
    <property type="nucleotide sequence ID" value="NZ_CP011797.1"/>
</dbReference>
<dbReference type="EMBL" id="CP011797">
    <property type="protein sequence ID" value="ATX76753.1"/>
    <property type="molecule type" value="Genomic_DNA"/>
</dbReference>
<comment type="similarity">
    <text evidence="1">Belongs to the ABC transporter superfamily.</text>
</comment>
<keyword evidence="7" id="KW-1185">Reference proteome</keyword>
<evidence type="ECO:0000256" key="3">
    <source>
        <dbReference type="ARBA" id="ARBA00022741"/>
    </source>
</evidence>
<organism evidence="6 7">
    <name type="scientific">Reinekea forsetii</name>
    <dbReference type="NCBI Taxonomy" id="1336806"/>
    <lineage>
        <taxon>Bacteria</taxon>
        <taxon>Pseudomonadati</taxon>
        <taxon>Pseudomonadota</taxon>
        <taxon>Gammaproteobacteria</taxon>
        <taxon>Oceanospirillales</taxon>
        <taxon>Saccharospirillaceae</taxon>
        <taxon>Reinekea</taxon>
    </lineage>
</organism>
<evidence type="ECO:0000256" key="4">
    <source>
        <dbReference type="ARBA" id="ARBA00022840"/>
    </source>
</evidence>
<gene>
    <name evidence="6" type="primary">znuC</name>
    <name evidence="6" type="ORF">REIFOR_01608</name>
</gene>
<evidence type="ECO:0000259" key="5">
    <source>
        <dbReference type="PROSITE" id="PS50893"/>
    </source>
</evidence>
<reference evidence="6 7" key="1">
    <citation type="journal article" date="2017" name="Environ. Microbiol.">
        <title>Genomic and physiological analyses of 'Reinekea forsetii' reveal a versatile opportunistic lifestyle during spring algae blooms.</title>
        <authorList>
            <person name="Avci B."/>
            <person name="Hahnke R.L."/>
            <person name="Chafee M."/>
            <person name="Fischer T."/>
            <person name="Gruber-Vodicka H."/>
            <person name="Tegetmeyer H.E."/>
            <person name="Harder J."/>
            <person name="Fuchs B.M."/>
            <person name="Amann R.I."/>
            <person name="Teeling H."/>
        </authorList>
    </citation>
    <scope>NUCLEOTIDE SEQUENCE [LARGE SCALE GENOMIC DNA]</scope>
    <source>
        <strain evidence="6 7">Hel1_31_D35</strain>
    </source>
</reference>
<feature type="domain" description="ABC transporter" evidence="5">
    <location>
        <begin position="2"/>
        <end position="230"/>
    </location>
</feature>
<dbReference type="PROSITE" id="PS50893">
    <property type="entry name" value="ABC_TRANSPORTER_2"/>
    <property type="match status" value="1"/>
</dbReference>
<evidence type="ECO:0000256" key="1">
    <source>
        <dbReference type="ARBA" id="ARBA00005417"/>
    </source>
</evidence>
<sequence>MLTFENLTLGYDRHPAVHHLNATIVEGDFIALVGPNGAGKSTLLKSILGQLTPIEGRVVFNGIGKNDISYLPQASAVDRTFPITAEQFVATGLWQELGAFGQVKKHHRERIHLALVKVGLAGLEHRTLDALSGGQFQRLLFARKLMQQARLLLLDEPFSGVDEQTVEDLMQVITDLHSNGATIVAVIHNLSLVRRYFPRALLLSRELIAMGDTAQVLTPDNLNRASSLGFADELDPEICAVHDHA</sequence>
<dbReference type="GO" id="GO:0005524">
    <property type="term" value="F:ATP binding"/>
    <property type="evidence" value="ECO:0007669"/>
    <property type="project" value="UniProtKB-KW"/>
</dbReference>
<dbReference type="InterPro" id="IPR003593">
    <property type="entry name" value="AAA+_ATPase"/>
</dbReference>
<dbReference type="CDD" id="cd03235">
    <property type="entry name" value="ABC_Metallic_Cations"/>
    <property type="match status" value="1"/>
</dbReference>
<dbReference type="Proteomes" id="UP000229757">
    <property type="component" value="Chromosome"/>
</dbReference>
<dbReference type="InterPro" id="IPR050153">
    <property type="entry name" value="Metal_Ion_Import_ABC"/>
</dbReference>
<evidence type="ECO:0000313" key="6">
    <source>
        <dbReference type="EMBL" id="ATX76753.1"/>
    </source>
</evidence>
<keyword evidence="4 6" id="KW-0067">ATP-binding</keyword>
<evidence type="ECO:0000256" key="2">
    <source>
        <dbReference type="ARBA" id="ARBA00022448"/>
    </source>
</evidence>
<dbReference type="GO" id="GO:0016887">
    <property type="term" value="F:ATP hydrolysis activity"/>
    <property type="evidence" value="ECO:0007669"/>
    <property type="project" value="InterPro"/>
</dbReference>
<keyword evidence="3" id="KW-0547">Nucleotide-binding</keyword>
<dbReference type="Pfam" id="PF00005">
    <property type="entry name" value="ABC_tran"/>
    <property type="match status" value="1"/>
</dbReference>